<feature type="region of interest" description="Disordered" evidence="1">
    <location>
        <begin position="1"/>
        <end position="28"/>
    </location>
</feature>
<organism evidence="2 3">
    <name type="scientific">Modicisalibacter xianhensis</name>
    <dbReference type="NCBI Taxonomy" id="442341"/>
    <lineage>
        <taxon>Bacteria</taxon>
        <taxon>Pseudomonadati</taxon>
        <taxon>Pseudomonadota</taxon>
        <taxon>Gammaproteobacteria</taxon>
        <taxon>Oceanospirillales</taxon>
        <taxon>Halomonadaceae</taxon>
        <taxon>Modicisalibacter</taxon>
    </lineage>
</organism>
<gene>
    <name evidence="2" type="ORF">SAMN04487959_105280</name>
</gene>
<dbReference type="RefSeq" id="WP_092845479.1">
    <property type="nucleotide sequence ID" value="NZ_FOPY01000005.1"/>
</dbReference>
<dbReference type="STRING" id="442341.SAMN04487959_105280"/>
<sequence>MIKRLADKEGEVRELTDEDVKQMRPMGDVLPMEFQRTIRQGISVTTASPYQSGNHHAVIA</sequence>
<protein>
    <submittedName>
        <fullName evidence="2">Uncharacterized protein</fullName>
    </submittedName>
</protein>
<accession>A0A1I3B0A9</accession>
<name>A0A1I3B0A9_9GAMM</name>
<proteinExistence type="predicted"/>
<dbReference type="AlphaFoldDB" id="A0A1I3B0A9"/>
<reference evidence="2 3" key="1">
    <citation type="submission" date="2016-10" db="EMBL/GenBank/DDBJ databases">
        <authorList>
            <person name="de Groot N.N."/>
        </authorList>
    </citation>
    <scope>NUCLEOTIDE SEQUENCE [LARGE SCALE GENOMIC DNA]</scope>
    <source>
        <strain evidence="2 3">CGMCC 1.6848</strain>
    </source>
</reference>
<dbReference type="Proteomes" id="UP000199040">
    <property type="component" value="Unassembled WGS sequence"/>
</dbReference>
<feature type="compositionally biased region" description="Basic and acidic residues" evidence="1">
    <location>
        <begin position="1"/>
        <end position="22"/>
    </location>
</feature>
<evidence type="ECO:0000256" key="1">
    <source>
        <dbReference type="SAM" id="MobiDB-lite"/>
    </source>
</evidence>
<evidence type="ECO:0000313" key="2">
    <source>
        <dbReference type="EMBL" id="SFH55755.1"/>
    </source>
</evidence>
<evidence type="ECO:0000313" key="3">
    <source>
        <dbReference type="Proteomes" id="UP000199040"/>
    </source>
</evidence>
<keyword evidence="3" id="KW-1185">Reference proteome</keyword>
<dbReference type="EMBL" id="FOPY01000005">
    <property type="protein sequence ID" value="SFH55755.1"/>
    <property type="molecule type" value="Genomic_DNA"/>
</dbReference>